<reference evidence="1" key="1">
    <citation type="submission" date="2021-05" db="EMBL/GenBank/DDBJ databases">
        <authorList>
            <person name="Alioto T."/>
            <person name="Alioto T."/>
            <person name="Gomez Garrido J."/>
        </authorList>
    </citation>
    <scope>NUCLEOTIDE SEQUENCE</scope>
</reference>
<name>A0A8D8XM21_9HEMI</name>
<dbReference type="EMBL" id="HBUF01340290">
    <property type="protein sequence ID" value="CAG6702065.1"/>
    <property type="molecule type" value="Transcribed_RNA"/>
</dbReference>
<sequence length="101" mass="11893">MFGLHFVEIHELVTREVHVHTCGCWIPGTTPFTPVKFDLCLGDYKHVRCPRLWTVVRKFDLRTYIFHFKIFLGAPLIPLWLRVGLNMGQWLTIHGFIHLAH</sequence>
<dbReference type="AlphaFoldDB" id="A0A8D8XM21"/>
<dbReference type="EMBL" id="HBUF01340288">
    <property type="protein sequence ID" value="CAG6702057.1"/>
    <property type="molecule type" value="Transcribed_RNA"/>
</dbReference>
<dbReference type="EMBL" id="HBUF01340291">
    <property type="protein sequence ID" value="CAG6702069.1"/>
    <property type="molecule type" value="Transcribed_RNA"/>
</dbReference>
<protein>
    <submittedName>
        <fullName evidence="1">Uncharacterized protein</fullName>
    </submittedName>
</protein>
<organism evidence="1">
    <name type="scientific">Cacopsylla melanoneura</name>
    <dbReference type="NCBI Taxonomy" id="428564"/>
    <lineage>
        <taxon>Eukaryota</taxon>
        <taxon>Metazoa</taxon>
        <taxon>Ecdysozoa</taxon>
        <taxon>Arthropoda</taxon>
        <taxon>Hexapoda</taxon>
        <taxon>Insecta</taxon>
        <taxon>Pterygota</taxon>
        <taxon>Neoptera</taxon>
        <taxon>Paraneoptera</taxon>
        <taxon>Hemiptera</taxon>
        <taxon>Sternorrhyncha</taxon>
        <taxon>Psylloidea</taxon>
        <taxon>Psyllidae</taxon>
        <taxon>Psyllinae</taxon>
        <taxon>Cacopsylla</taxon>
    </lineage>
</organism>
<dbReference type="EMBL" id="HBUF01340293">
    <property type="protein sequence ID" value="CAG6702077.1"/>
    <property type="molecule type" value="Transcribed_RNA"/>
</dbReference>
<evidence type="ECO:0000313" key="1">
    <source>
        <dbReference type="EMBL" id="CAG6702077.1"/>
    </source>
</evidence>
<proteinExistence type="predicted"/>
<dbReference type="EMBL" id="HBUF01340289">
    <property type="protein sequence ID" value="CAG6702061.1"/>
    <property type="molecule type" value="Transcribed_RNA"/>
</dbReference>
<dbReference type="EMBL" id="HBUF01340292">
    <property type="protein sequence ID" value="CAG6702073.1"/>
    <property type="molecule type" value="Transcribed_RNA"/>
</dbReference>
<accession>A0A8D8XM21</accession>